<dbReference type="Proteomes" id="UP001519292">
    <property type="component" value="Unassembled WGS sequence"/>
</dbReference>
<organism evidence="1 2">
    <name type="scientific">Lactobacillus colini</name>
    <dbReference type="NCBI Taxonomy" id="1819254"/>
    <lineage>
        <taxon>Bacteria</taxon>
        <taxon>Bacillati</taxon>
        <taxon>Bacillota</taxon>
        <taxon>Bacilli</taxon>
        <taxon>Lactobacillales</taxon>
        <taxon>Lactobacillaceae</taxon>
        <taxon>Lactobacillus</taxon>
    </lineage>
</organism>
<sequence>MVMEILGIAVIVGMLLVVTSKPSRELQTERINRRR</sequence>
<proteinExistence type="predicted"/>
<name>A0ABS4MFC1_9LACO</name>
<accession>A0ABS4MFC1</accession>
<reference evidence="1 2" key="1">
    <citation type="submission" date="2021-03" db="EMBL/GenBank/DDBJ databases">
        <title>Genomic Encyclopedia of Type Strains, Phase IV (KMG-IV): sequencing the most valuable type-strain genomes for metagenomic binning, comparative biology and taxonomic classification.</title>
        <authorList>
            <person name="Goeker M."/>
        </authorList>
    </citation>
    <scope>NUCLEOTIDE SEQUENCE [LARGE SCALE GENOMIC DNA]</scope>
    <source>
        <strain evidence="1 2">DSM 101872</strain>
    </source>
</reference>
<gene>
    <name evidence="1" type="ORF">J2Z60_001579</name>
</gene>
<protein>
    <submittedName>
        <fullName evidence="1">Uncharacterized protein</fullName>
    </submittedName>
</protein>
<evidence type="ECO:0000313" key="2">
    <source>
        <dbReference type="Proteomes" id="UP001519292"/>
    </source>
</evidence>
<dbReference type="EMBL" id="JAGGLU010000009">
    <property type="protein sequence ID" value="MBP2058400.1"/>
    <property type="molecule type" value="Genomic_DNA"/>
</dbReference>
<comment type="caution">
    <text evidence="1">The sequence shown here is derived from an EMBL/GenBank/DDBJ whole genome shotgun (WGS) entry which is preliminary data.</text>
</comment>
<keyword evidence="2" id="KW-1185">Reference proteome</keyword>
<evidence type="ECO:0000313" key="1">
    <source>
        <dbReference type="EMBL" id="MBP2058400.1"/>
    </source>
</evidence>